<feature type="domain" description="Transposase putative helix-turn-helix" evidence="2">
    <location>
        <begin position="1"/>
        <end position="27"/>
    </location>
</feature>
<evidence type="ECO:0000313" key="3">
    <source>
        <dbReference type="EMBL" id="MEQ2360380.1"/>
    </source>
</evidence>
<evidence type="ECO:0000256" key="1">
    <source>
        <dbReference type="SAM" id="Phobius"/>
    </source>
</evidence>
<protein>
    <submittedName>
        <fullName evidence="3">Helix-turn-helix domain-containing protein</fullName>
    </submittedName>
</protein>
<sequence length="116" mass="13326">FRIYPNREQKNLIHRTLGCCRLIYNKEMSQIARAGLRVYFIAFIPMGINLLTSYYLQSILSVKSSLFISLLRNVILSSTAILTFPLIFGGNSLWLVMPVVECLVLVLSVVFLRRQQ</sequence>
<dbReference type="EMBL" id="JBBMEI010000142">
    <property type="protein sequence ID" value="MEQ2360380.1"/>
    <property type="molecule type" value="Genomic_DNA"/>
</dbReference>
<feature type="transmembrane region" description="Helical" evidence="1">
    <location>
        <begin position="36"/>
        <end position="56"/>
    </location>
</feature>
<feature type="non-terminal residue" evidence="3">
    <location>
        <position position="1"/>
    </location>
</feature>
<dbReference type="Proteomes" id="UP001446032">
    <property type="component" value="Unassembled WGS sequence"/>
</dbReference>
<evidence type="ECO:0000259" key="2">
    <source>
        <dbReference type="Pfam" id="PF12323"/>
    </source>
</evidence>
<reference evidence="3 4" key="1">
    <citation type="submission" date="2024-03" db="EMBL/GenBank/DDBJ databases">
        <title>Human intestinal bacterial collection.</title>
        <authorList>
            <person name="Pauvert C."/>
            <person name="Hitch T.C.A."/>
            <person name="Clavel T."/>
        </authorList>
    </citation>
    <scope>NUCLEOTIDE SEQUENCE [LARGE SCALE GENOMIC DNA]</scope>
    <source>
        <strain evidence="3 4">CLA-AA-H95</strain>
    </source>
</reference>
<gene>
    <name evidence="3" type="ORF">WMO75_19085</name>
</gene>
<comment type="caution">
    <text evidence="3">The sequence shown here is derived from an EMBL/GenBank/DDBJ whole genome shotgun (WGS) entry which is preliminary data.</text>
</comment>
<keyword evidence="1" id="KW-0812">Transmembrane</keyword>
<feature type="transmembrane region" description="Helical" evidence="1">
    <location>
        <begin position="93"/>
        <end position="112"/>
    </location>
</feature>
<dbReference type="RefSeq" id="WP_349078770.1">
    <property type="nucleotide sequence ID" value="NZ_JBBMEI010000142.1"/>
</dbReference>
<name>A0ABV1AQC6_9FIRM</name>
<keyword evidence="1" id="KW-1133">Transmembrane helix</keyword>
<proteinExistence type="predicted"/>
<dbReference type="Pfam" id="PF12323">
    <property type="entry name" value="HTH_OrfB_IS605"/>
    <property type="match status" value="1"/>
</dbReference>
<accession>A0ABV1AQC6</accession>
<keyword evidence="1" id="KW-0472">Membrane</keyword>
<evidence type="ECO:0000313" key="4">
    <source>
        <dbReference type="Proteomes" id="UP001446032"/>
    </source>
</evidence>
<organism evidence="3 4">
    <name type="scientific">Blautia intestinihominis</name>
    <dbReference type="NCBI Taxonomy" id="3133152"/>
    <lineage>
        <taxon>Bacteria</taxon>
        <taxon>Bacillati</taxon>
        <taxon>Bacillota</taxon>
        <taxon>Clostridia</taxon>
        <taxon>Lachnospirales</taxon>
        <taxon>Lachnospiraceae</taxon>
        <taxon>Blautia</taxon>
    </lineage>
</organism>
<keyword evidence="4" id="KW-1185">Reference proteome</keyword>
<dbReference type="InterPro" id="IPR021027">
    <property type="entry name" value="Transposase_put_HTH"/>
</dbReference>